<dbReference type="Proteomes" id="UP000807469">
    <property type="component" value="Unassembled WGS sequence"/>
</dbReference>
<dbReference type="AlphaFoldDB" id="A0A9P5ZAP2"/>
<keyword evidence="2" id="KW-1185">Reference proteome</keyword>
<accession>A0A9P5ZAP2</accession>
<evidence type="ECO:0000313" key="1">
    <source>
        <dbReference type="EMBL" id="KAF9483240.1"/>
    </source>
</evidence>
<name>A0A9P5ZAP2_9AGAR</name>
<dbReference type="EMBL" id="MU155156">
    <property type="protein sequence ID" value="KAF9483240.1"/>
    <property type="molecule type" value="Genomic_DNA"/>
</dbReference>
<gene>
    <name evidence="1" type="ORF">BDN70DRAFT_874116</name>
</gene>
<reference evidence="1" key="1">
    <citation type="submission" date="2020-11" db="EMBL/GenBank/DDBJ databases">
        <authorList>
            <consortium name="DOE Joint Genome Institute"/>
            <person name="Ahrendt S."/>
            <person name="Riley R."/>
            <person name="Andreopoulos W."/>
            <person name="Labutti K."/>
            <person name="Pangilinan J."/>
            <person name="Ruiz-Duenas F.J."/>
            <person name="Barrasa J.M."/>
            <person name="Sanchez-Garcia M."/>
            <person name="Camarero S."/>
            <person name="Miyauchi S."/>
            <person name="Serrano A."/>
            <person name="Linde D."/>
            <person name="Babiker R."/>
            <person name="Drula E."/>
            <person name="Ayuso-Fernandez I."/>
            <person name="Pacheco R."/>
            <person name="Padilla G."/>
            <person name="Ferreira P."/>
            <person name="Barriuso J."/>
            <person name="Kellner H."/>
            <person name="Castanera R."/>
            <person name="Alfaro M."/>
            <person name="Ramirez L."/>
            <person name="Pisabarro A.G."/>
            <person name="Kuo A."/>
            <person name="Tritt A."/>
            <person name="Lipzen A."/>
            <person name="He G."/>
            <person name="Yan M."/>
            <person name="Ng V."/>
            <person name="Cullen D."/>
            <person name="Martin F."/>
            <person name="Rosso M.-N."/>
            <person name="Henrissat B."/>
            <person name="Hibbett D."/>
            <person name="Martinez A.T."/>
            <person name="Grigoriev I.V."/>
        </authorList>
    </citation>
    <scope>NUCLEOTIDE SEQUENCE</scope>
    <source>
        <strain evidence="1">CIRM-BRFM 674</strain>
    </source>
</reference>
<protein>
    <submittedName>
        <fullName evidence="1">Uncharacterized protein</fullName>
    </submittedName>
</protein>
<comment type="caution">
    <text evidence="1">The sequence shown here is derived from an EMBL/GenBank/DDBJ whole genome shotgun (WGS) entry which is preliminary data.</text>
</comment>
<proteinExistence type="predicted"/>
<dbReference type="OrthoDB" id="8300194at2759"/>
<evidence type="ECO:0000313" key="2">
    <source>
        <dbReference type="Proteomes" id="UP000807469"/>
    </source>
</evidence>
<organism evidence="1 2">
    <name type="scientific">Pholiota conissans</name>
    <dbReference type="NCBI Taxonomy" id="109636"/>
    <lineage>
        <taxon>Eukaryota</taxon>
        <taxon>Fungi</taxon>
        <taxon>Dikarya</taxon>
        <taxon>Basidiomycota</taxon>
        <taxon>Agaricomycotina</taxon>
        <taxon>Agaricomycetes</taxon>
        <taxon>Agaricomycetidae</taxon>
        <taxon>Agaricales</taxon>
        <taxon>Agaricineae</taxon>
        <taxon>Strophariaceae</taxon>
        <taxon>Pholiota</taxon>
    </lineage>
</organism>
<sequence>MTDKEIDKAATSSPKFDAGSFFLYEMDPEATEDNAVINTPFVGSVARITPNAVAKYCSSTGQLELLSANLVLKNTSIPVPQYDRLATSVSTYYLVQEYIPGRTVWSVWAGLNW</sequence>